<evidence type="ECO:0000256" key="1">
    <source>
        <dbReference type="ARBA" id="ARBA00007953"/>
    </source>
</evidence>
<dbReference type="AlphaFoldDB" id="A0A072N694"/>
<evidence type="ECO:0000313" key="7">
    <source>
        <dbReference type="Proteomes" id="UP000035057"/>
    </source>
</evidence>
<feature type="region of interest" description="Disordered" evidence="4">
    <location>
        <begin position="154"/>
        <end position="177"/>
    </location>
</feature>
<evidence type="ECO:0000256" key="2">
    <source>
        <dbReference type="ARBA" id="ARBA00022694"/>
    </source>
</evidence>
<dbReference type="GO" id="GO:0001522">
    <property type="term" value="P:pseudouridine synthesis"/>
    <property type="evidence" value="ECO:0007669"/>
    <property type="project" value="InterPro"/>
</dbReference>
<proteinExistence type="inferred from homology"/>
<dbReference type="InterPro" id="IPR020103">
    <property type="entry name" value="PsdUridine_synth_cat_dom_sf"/>
</dbReference>
<dbReference type="Gene3D" id="3.30.2350.20">
    <property type="entry name" value="TruD, catalytic domain"/>
    <property type="match status" value="2"/>
</dbReference>
<evidence type="ECO:0000256" key="4">
    <source>
        <dbReference type="SAM" id="MobiDB-lite"/>
    </source>
</evidence>
<dbReference type="PROSITE" id="PS50984">
    <property type="entry name" value="TRUD"/>
    <property type="match status" value="1"/>
</dbReference>
<feature type="domain" description="TRUD" evidence="5">
    <location>
        <begin position="131"/>
        <end position="271"/>
    </location>
</feature>
<dbReference type="InterPro" id="IPR042214">
    <property type="entry name" value="TruD_catalytic"/>
</dbReference>
<keyword evidence="7" id="KW-1185">Reference proteome</keyword>
<comment type="similarity">
    <text evidence="1">Belongs to the pseudouridine synthase TruD family.</text>
</comment>
<dbReference type="GO" id="GO:0008033">
    <property type="term" value="P:tRNA processing"/>
    <property type="evidence" value="ECO:0007669"/>
    <property type="project" value="UniProtKB-KW"/>
</dbReference>
<keyword evidence="2" id="KW-0819">tRNA processing</keyword>
<dbReference type="InterPro" id="IPR020119">
    <property type="entry name" value="PsdUridine_synth_TruD_CS"/>
</dbReference>
<name>A0A072N694_9GAMM</name>
<sequence>MVTGLSAGQVPGEGEHLLVHIEKTGDNTEYVARELAKLSGCRHLDVGFSGLKDRHAITRQWFSLYRPGQQANDSDVLALISQQWKVVEACRYHRKLRRGDHQCNHFVITLRDMDGVKSDIEQALASLRERGAPNYFGPQRFGIDGGNLDRAAVMDPSALDQRRRGKGRGRGKRSGGRDSKNVLYFSAARSWIFNEVLARRVEEGSWLEPLSGETGLPDQPGVVTGPLWGDGGSGASGEQAQLEQAVAEQAPELLKVFSTTRMQPERRALSTIPAELSWKWFSNDSLELRFNLLPGQYATTILNDIFEIEDMSLGHHNKQQG</sequence>
<dbReference type="InterPro" id="IPR001656">
    <property type="entry name" value="PsdUridine_synth_TruD"/>
</dbReference>
<dbReference type="STRING" id="1137280.D777_01411"/>
<dbReference type="Proteomes" id="UP000035057">
    <property type="component" value="Unassembled WGS sequence"/>
</dbReference>
<reference evidence="6 7" key="1">
    <citation type="submission" date="2012-12" db="EMBL/GenBank/DDBJ databases">
        <title>Genome assembly of Marinobacter sp. AK21.</title>
        <authorList>
            <person name="Khatri I."/>
            <person name="Kumar R."/>
            <person name="Vaidya B."/>
            <person name="Subramanian S."/>
            <person name="Pinnaka A."/>
        </authorList>
    </citation>
    <scope>NUCLEOTIDE SEQUENCE [LARGE SCALE GENOMIC DNA]</scope>
    <source>
        <strain evidence="6 7">AK21</strain>
    </source>
</reference>
<dbReference type="PANTHER" id="PTHR47811:SF1">
    <property type="entry name" value="TRNA PSEUDOURIDINE SYNTHASE D"/>
    <property type="match status" value="1"/>
</dbReference>
<dbReference type="GO" id="GO:0005829">
    <property type="term" value="C:cytosol"/>
    <property type="evidence" value="ECO:0007669"/>
    <property type="project" value="TreeGrafter"/>
</dbReference>
<dbReference type="SUPFAM" id="SSF55120">
    <property type="entry name" value="Pseudouridine synthase"/>
    <property type="match status" value="1"/>
</dbReference>
<dbReference type="InterPro" id="IPR043165">
    <property type="entry name" value="TruD_insert_sf"/>
</dbReference>
<dbReference type="GO" id="GO:0003723">
    <property type="term" value="F:RNA binding"/>
    <property type="evidence" value="ECO:0007669"/>
    <property type="project" value="InterPro"/>
</dbReference>
<accession>A0A072N694</accession>
<dbReference type="InterPro" id="IPR011760">
    <property type="entry name" value="PsdUridine_synth_TruD_insert"/>
</dbReference>
<feature type="compositionally biased region" description="Basic residues" evidence="4">
    <location>
        <begin position="163"/>
        <end position="174"/>
    </location>
</feature>
<dbReference type="GO" id="GO:0009982">
    <property type="term" value="F:pseudouridine synthase activity"/>
    <property type="evidence" value="ECO:0007669"/>
    <property type="project" value="InterPro"/>
</dbReference>
<comment type="caution">
    <text evidence="6">The sequence shown here is derived from an EMBL/GenBank/DDBJ whole genome shotgun (WGS) entry which is preliminary data.</text>
</comment>
<dbReference type="InterPro" id="IPR050170">
    <property type="entry name" value="TruD_pseudoU_synthase"/>
</dbReference>
<dbReference type="EMBL" id="ANIE01000003">
    <property type="protein sequence ID" value="KEF32777.1"/>
    <property type="molecule type" value="Genomic_DNA"/>
</dbReference>
<dbReference type="PATRIC" id="fig|1137280.3.peg.1225"/>
<evidence type="ECO:0000259" key="5">
    <source>
        <dbReference type="PROSITE" id="PS50984"/>
    </source>
</evidence>
<evidence type="ECO:0000313" key="6">
    <source>
        <dbReference type="EMBL" id="KEF32777.1"/>
    </source>
</evidence>
<protein>
    <submittedName>
        <fullName evidence="6">tRNA pseudouridine 13 synthase</fullName>
    </submittedName>
</protein>
<organism evidence="6 7">
    <name type="scientific">Marinobacter nitratireducens</name>
    <dbReference type="NCBI Taxonomy" id="1137280"/>
    <lineage>
        <taxon>Bacteria</taxon>
        <taxon>Pseudomonadati</taxon>
        <taxon>Pseudomonadota</taxon>
        <taxon>Gammaproteobacteria</taxon>
        <taxon>Pseudomonadales</taxon>
        <taxon>Marinobacteraceae</taxon>
        <taxon>Marinobacter</taxon>
    </lineage>
</organism>
<dbReference type="PANTHER" id="PTHR47811">
    <property type="entry name" value="TRNA PSEUDOURIDINE SYNTHASE D"/>
    <property type="match status" value="1"/>
</dbReference>
<dbReference type="PROSITE" id="PS01268">
    <property type="entry name" value="UPF0024"/>
    <property type="match status" value="1"/>
</dbReference>
<evidence type="ECO:0000256" key="3">
    <source>
        <dbReference type="ARBA" id="ARBA00023235"/>
    </source>
</evidence>
<gene>
    <name evidence="6" type="ORF">D777_01411</name>
</gene>
<keyword evidence="3" id="KW-0413">Isomerase</keyword>
<dbReference type="Gene3D" id="3.30.2340.10">
    <property type="entry name" value="TruD, insertion domain"/>
    <property type="match status" value="2"/>
</dbReference>
<dbReference type="GO" id="GO:0140098">
    <property type="term" value="F:catalytic activity, acting on RNA"/>
    <property type="evidence" value="ECO:0007669"/>
    <property type="project" value="UniProtKB-ARBA"/>
</dbReference>
<dbReference type="Pfam" id="PF01142">
    <property type="entry name" value="TruD"/>
    <property type="match status" value="1"/>
</dbReference>